<evidence type="ECO:0000256" key="1">
    <source>
        <dbReference type="ARBA" id="ARBA00004651"/>
    </source>
</evidence>
<dbReference type="PANTHER" id="PTHR45826:SF2">
    <property type="entry name" value="AMINO ACID TRANSPORTER"/>
    <property type="match status" value="1"/>
</dbReference>
<feature type="transmembrane region" description="Helical" evidence="8">
    <location>
        <begin position="190"/>
        <end position="211"/>
    </location>
</feature>
<dbReference type="Proteomes" id="UP001516023">
    <property type="component" value="Unassembled WGS sequence"/>
</dbReference>
<dbReference type="GO" id="GO:0005886">
    <property type="term" value="C:plasma membrane"/>
    <property type="evidence" value="ECO:0007669"/>
    <property type="project" value="UniProtKB-SubCell"/>
</dbReference>
<keyword evidence="10" id="KW-1185">Reference proteome</keyword>
<keyword evidence="2" id="KW-0813">Transport</keyword>
<dbReference type="InterPro" id="IPR002293">
    <property type="entry name" value="AA/rel_permease1"/>
</dbReference>
<name>A0ABD3PQG7_9STRA</name>
<dbReference type="AlphaFoldDB" id="A0ABD3PQG7"/>
<keyword evidence="6 8" id="KW-0472">Membrane</keyword>
<dbReference type="EMBL" id="JABMIG020000141">
    <property type="protein sequence ID" value="KAL3789441.1"/>
    <property type="molecule type" value="Genomic_DNA"/>
</dbReference>
<dbReference type="PIRSF" id="PIRSF006060">
    <property type="entry name" value="AA_transporter"/>
    <property type="match status" value="1"/>
</dbReference>
<feature type="transmembrane region" description="Helical" evidence="8">
    <location>
        <begin position="160"/>
        <end position="178"/>
    </location>
</feature>
<protein>
    <submittedName>
        <fullName evidence="9">Uncharacterized protein</fullName>
    </submittedName>
</protein>
<organism evidence="9 10">
    <name type="scientific">Cyclotella cryptica</name>
    <dbReference type="NCBI Taxonomy" id="29204"/>
    <lineage>
        <taxon>Eukaryota</taxon>
        <taxon>Sar</taxon>
        <taxon>Stramenopiles</taxon>
        <taxon>Ochrophyta</taxon>
        <taxon>Bacillariophyta</taxon>
        <taxon>Coscinodiscophyceae</taxon>
        <taxon>Thalassiosirophycidae</taxon>
        <taxon>Stephanodiscales</taxon>
        <taxon>Stephanodiscaceae</taxon>
        <taxon>Cyclotella</taxon>
    </lineage>
</organism>
<keyword evidence="3" id="KW-1003">Cell membrane</keyword>
<dbReference type="Gene3D" id="1.20.1740.10">
    <property type="entry name" value="Amino acid/polyamine transporter I"/>
    <property type="match status" value="1"/>
</dbReference>
<evidence type="ECO:0000256" key="2">
    <source>
        <dbReference type="ARBA" id="ARBA00022448"/>
    </source>
</evidence>
<feature type="transmembrane region" description="Helical" evidence="8">
    <location>
        <begin position="285"/>
        <end position="304"/>
    </location>
</feature>
<evidence type="ECO:0000256" key="3">
    <source>
        <dbReference type="ARBA" id="ARBA00022475"/>
    </source>
</evidence>
<comment type="caution">
    <text evidence="9">The sequence shown here is derived from an EMBL/GenBank/DDBJ whole genome shotgun (WGS) entry which is preliminary data.</text>
</comment>
<feature type="transmembrane region" description="Helical" evidence="8">
    <location>
        <begin position="439"/>
        <end position="462"/>
    </location>
</feature>
<dbReference type="PANTHER" id="PTHR45826">
    <property type="entry name" value="POLYAMINE TRANSPORTER PUT1"/>
    <property type="match status" value="1"/>
</dbReference>
<dbReference type="GO" id="GO:0015203">
    <property type="term" value="F:polyamine transmembrane transporter activity"/>
    <property type="evidence" value="ECO:0007669"/>
    <property type="project" value="UniProtKB-ARBA"/>
</dbReference>
<evidence type="ECO:0000256" key="4">
    <source>
        <dbReference type="ARBA" id="ARBA00022692"/>
    </source>
</evidence>
<evidence type="ECO:0000256" key="5">
    <source>
        <dbReference type="ARBA" id="ARBA00022989"/>
    </source>
</evidence>
<evidence type="ECO:0000313" key="9">
    <source>
        <dbReference type="EMBL" id="KAL3789441.1"/>
    </source>
</evidence>
<proteinExistence type="inferred from homology"/>
<gene>
    <name evidence="9" type="ORF">HJC23_001989</name>
</gene>
<evidence type="ECO:0000256" key="7">
    <source>
        <dbReference type="ARBA" id="ARBA00024041"/>
    </source>
</evidence>
<accession>A0ABD3PQG7</accession>
<dbReference type="InterPro" id="IPR044566">
    <property type="entry name" value="RMV1-like"/>
</dbReference>
<feature type="transmembrane region" description="Helical" evidence="8">
    <location>
        <begin position="70"/>
        <end position="88"/>
    </location>
</feature>
<comment type="subcellular location">
    <subcellularLocation>
        <location evidence="1">Cell membrane</location>
        <topology evidence="1">Multi-pass membrane protein</topology>
    </subcellularLocation>
</comment>
<dbReference type="Pfam" id="PF13520">
    <property type="entry name" value="AA_permease_2"/>
    <property type="match status" value="1"/>
</dbReference>
<keyword evidence="5 8" id="KW-1133">Transmembrane helix</keyword>
<keyword evidence="4 8" id="KW-0812">Transmembrane</keyword>
<reference evidence="9 10" key="1">
    <citation type="journal article" date="2020" name="G3 (Bethesda)">
        <title>Improved Reference Genome for Cyclotella cryptica CCMP332, a Model for Cell Wall Morphogenesis, Salinity Adaptation, and Lipid Production in Diatoms (Bacillariophyta).</title>
        <authorList>
            <person name="Roberts W.R."/>
            <person name="Downey K.M."/>
            <person name="Ruck E.C."/>
            <person name="Traller J.C."/>
            <person name="Alverson A.J."/>
        </authorList>
    </citation>
    <scope>NUCLEOTIDE SEQUENCE [LARGE SCALE GENOMIC DNA]</scope>
    <source>
        <strain evidence="9 10">CCMP332</strain>
    </source>
</reference>
<feature type="transmembrane region" description="Helical" evidence="8">
    <location>
        <begin position="382"/>
        <end position="402"/>
    </location>
</feature>
<evidence type="ECO:0000256" key="8">
    <source>
        <dbReference type="SAM" id="Phobius"/>
    </source>
</evidence>
<feature type="transmembrane region" description="Helical" evidence="8">
    <location>
        <begin position="468"/>
        <end position="484"/>
    </location>
</feature>
<evidence type="ECO:0000313" key="10">
    <source>
        <dbReference type="Proteomes" id="UP001516023"/>
    </source>
</evidence>
<sequence length="546" mass="60059">MCTPIDATSSLRETILTQQQIDVSPTNRPPLPSTDLHEKKPSLKLWPLAVLVFYNVSGGPFGIEPSIRAAGNFYAILGFMIFPFVWAIPEALVTAELGSAFLDSSAGVAWVEEAFGPTMGGLCGYLGWISGATDNAIYPTLFLEYFTSIMGWDKEEFGGLNRFMLIATITIALAILNYKGLEIVGNTSLVVCVIAMSPFVLMTIIGAPQVVPSRWFQLPEQPEDGSDLFDDSFQTSPGPLPLLSLGGILWRPYLNNLFWNLNSFDAAASFASETADMKTMYPRGIFIGLGMCILFYLVPLMIAVGATDYSQSDWVDGHLGAVAVDIGGKWLGGWTIFAAGISNLALFEAELSADAFQLMGMAEHGYLPKFFQKKSKYGTPTYGIIFGTLVIIIFGCANFGQLLSLLNANYATALLLEYAAFVKLRLFHKELKRPYRIPIPDWAAVLLAIPPCLGIFIVFLVSNWTVCIFNLCSIVFGYSLIILGESSKEKWWFSYGTNEVDYRSESQMKNVTMSDDDRGDVIRNPEAAGTYKLGFDNEEQGHKTMV</sequence>
<evidence type="ECO:0000256" key="6">
    <source>
        <dbReference type="ARBA" id="ARBA00023136"/>
    </source>
</evidence>
<comment type="similarity">
    <text evidence="7">Belongs to the amino acid-polyamine-organocation (APC) superfamily. Polyamine:cation symporter (PHS) (TC 2.A.3.12) family.</text>
</comment>